<name>A0A9W4P5L1_9EURO</name>
<proteinExistence type="predicted"/>
<organism evidence="1 2">
    <name type="scientific">Penicillium egyptiacum</name>
    <dbReference type="NCBI Taxonomy" id="1303716"/>
    <lineage>
        <taxon>Eukaryota</taxon>
        <taxon>Fungi</taxon>
        <taxon>Dikarya</taxon>
        <taxon>Ascomycota</taxon>
        <taxon>Pezizomycotina</taxon>
        <taxon>Eurotiomycetes</taxon>
        <taxon>Eurotiomycetidae</taxon>
        <taxon>Eurotiales</taxon>
        <taxon>Aspergillaceae</taxon>
        <taxon>Penicillium</taxon>
    </lineage>
</organism>
<sequence>MIGEISWECVCCPFKDSRSLKMEMRSSDPGSCWTAFWSFILPAKRRVYIHTVCRTCIEERDFTFPDEQLSVIWKARGQFYFENRSSWARTSWRYWLPSSECQAINNSIAQNGKLALLLSVNASLS</sequence>
<gene>
    <name evidence="1" type="ORF">PEGY_LOCUS6748</name>
</gene>
<evidence type="ECO:0000313" key="1">
    <source>
        <dbReference type="EMBL" id="CAG8902294.1"/>
    </source>
</evidence>
<comment type="caution">
    <text evidence="1">The sequence shown here is derived from an EMBL/GenBank/DDBJ whole genome shotgun (WGS) entry which is preliminary data.</text>
</comment>
<accession>A0A9W4P5L1</accession>
<reference evidence="1" key="1">
    <citation type="submission" date="2021-07" db="EMBL/GenBank/DDBJ databases">
        <authorList>
            <person name="Branca A.L. A."/>
        </authorList>
    </citation>
    <scope>NUCLEOTIDE SEQUENCE</scope>
</reference>
<dbReference type="AlphaFoldDB" id="A0A9W4P5L1"/>
<dbReference type="EMBL" id="CAJVRC010000875">
    <property type="protein sequence ID" value="CAG8902294.1"/>
    <property type="molecule type" value="Genomic_DNA"/>
</dbReference>
<protein>
    <submittedName>
        <fullName evidence="1">Uncharacterized protein</fullName>
    </submittedName>
</protein>
<keyword evidence="2" id="KW-1185">Reference proteome</keyword>
<evidence type="ECO:0000313" key="2">
    <source>
        <dbReference type="Proteomes" id="UP001154252"/>
    </source>
</evidence>
<dbReference type="OrthoDB" id="4240420at2759"/>
<dbReference type="Proteomes" id="UP001154252">
    <property type="component" value="Unassembled WGS sequence"/>
</dbReference>